<dbReference type="EC" id="3.2.1.8" evidence="4"/>
<keyword evidence="6" id="KW-0732">Signal</keyword>
<evidence type="ECO:0000259" key="7">
    <source>
        <dbReference type="PROSITE" id="PS51760"/>
    </source>
</evidence>
<dbReference type="Pfam" id="PF00331">
    <property type="entry name" value="Glyco_hydro_10"/>
    <property type="match status" value="1"/>
</dbReference>
<dbReference type="GO" id="GO:0000272">
    <property type="term" value="P:polysaccharide catabolic process"/>
    <property type="evidence" value="ECO:0007669"/>
    <property type="project" value="UniProtKB-KW"/>
</dbReference>
<sequence length="811" mass="90277">MTMKRRIVGLLLALNMVCLAGCTAANSGGQGSLAQGESTQQAALEASADSSANASDSSTAASTQSADNTSIYEKEWYKEAIKSGLLSTGTNGRLENFVNKLRNGEKVTIAMIGGSITEGGGVKDTTKSYCDQFITMLGEQYPDAEIEYVNAGVGGTPSALGIMRYDKDVTSLCSETPDLVVVEFAVNDYEEPTEGRAYESLVRQILEEDDETAVMLMFAVFKSKWNLEDLYIPVGNLYGLPMVSVKDGTAAAFESGDLSDSLYFSDEYHPTALGHKIMADTMMNLINEIDSKIKTKTATDKIAPVPETYYYSPDFLNMKLVTSKDSNGAKVSTGSFTLTDTEVHQSVRSDEVTFPDNWSRDVSSNEPFVLEANCKNILLDYKAANNSEYGEAEVYVDGELMLTIDANRADGWNNNNVEIAFDDSKVSSHKLEIKMAEGSEDKKFTILAIAYSDEEMNLTQDRSAKAAASELAGTTMLDVYKDSFKLGVALPNNVFNSMTDFDTAVKDNFNSITCENEMKPESLLDKEASASGLPDSYYEPAVHFDNCQPSINYCEENGIQMRLHTLVWHNQTPRWFFTEDYTDDGDLVDRETMLRRMESYIKSVLTYFDKEHSSLIYAVDVVNEAFDVGDGDENGIRQKNNLWYEVVGPDYYVRAFEYASKYASDDYSLFYNDYSCMWKGDLILENLSEVKENGWIDGIGMQSHLSTSDDIDKFLETAKSFLDAGYEVQGTELDIGVKSSTNAEYKKQADLYKAYFEGMLELKNQGYNVTSITVWGIDDAHTWRSGEDPLLFDKDLKKKDAYYAIIEDYES</sequence>
<comment type="catalytic activity">
    <reaction evidence="4">
        <text>Endohydrolysis of (1-&gt;4)-beta-D-xylosidic linkages in xylans.</text>
        <dbReference type="EC" id="3.2.1.8"/>
    </reaction>
</comment>
<dbReference type="PANTHER" id="PTHR34407:SF1">
    <property type="entry name" value="SGNH HYDROLASE-TYPE ESTERASE DOMAIN-CONTAINING PROTEIN"/>
    <property type="match status" value="1"/>
</dbReference>
<feature type="compositionally biased region" description="Polar residues" evidence="5">
    <location>
        <begin position="30"/>
        <end position="39"/>
    </location>
</feature>
<keyword evidence="2 4" id="KW-0119">Carbohydrate metabolism</keyword>
<accession>A0A317G5T8</accession>
<name>A0A317G5T8_BUTFI</name>
<dbReference type="SUPFAM" id="SSF51445">
    <property type="entry name" value="(Trans)glycosidases"/>
    <property type="match status" value="1"/>
</dbReference>
<dbReference type="InterPro" id="IPR013830">
    <property type="entry name" value="SGNH_hydro"/>
</dbReference>
<dbReference type="AlphaFoldDB" id="A0A317G5T8"/>
<evidence type="ECO:0000256" key="3">
    <source>
        <dbReference type="ARBA" id="ARBA00023326"/>
    </source>
</evidence>
<protein>
    <recommendedName>
        <fullName evidence="4">Beta-xylanase</fullName>
        <ecNumber evidence="4">3.2.1.8</ecNumber>
    </recommendedName>
</protein>
<keyword evidence="3 4" id="KW-0624">Polysaccharide degradation</keyword>
<evidence type="ECO:0000256" key="5">
    <source>
        <dbReference type="SAM" id="MobiDB-lite"/>
    </source>
</evidence>
<evidence type="ECO:0000313" key="8">
    <source>
        <dbReference type="EMBL" id="PWT28023.1"/>
    </source>
</evidence>
<dbReference type="InterPro" id="IPR017853">
    <property type="entry name" value="GH"/>
</dbReference>
<evidence type="ECO:0000313" key="9">
    <source>
        <dbReference type="Proteomes" id="UP000245488"/>
    </source>
</evidence>
<dbReference type="Gene3D" id="3.20.20.80">
    <property type="entry name" value="Glycosidases"/>
    <property type="match status" value="1"/>
</dbReference>
<dbReference type="Pfam" id="PF13472">
    <property type="entry name" value="Lipase_GDSL_2"/>
    <property type="match status" value="1"/>
</dbReference>
<dbReference type="SUPFAM" id="SSF52266">
    <property type="entry name" value="SGNH hydrolase"/>
    <property type="match status" value="1"/>
</dbReference>
<dbReference type="PROSITE" id="PS51760">
    <property type="entry name" value="GH10_2"/>
    <property type="match status" value="1"/>
</dbReference>
<proteinExistence type="inferred from homology"/>
<keyword evidence="1 4" id="KW-0378">Hydrolase</keyword>
<comment type="similarity">
    <text evidence="4">Belongs to the glycosyl hydrolase 10 (cellulase F) family.</text>
</comment>
<dbReference type="GO" id="GO:0031176">
    <property type="term" value="F:endo-1,4-beta-xylanase activity"/>
    <property type="evidence" value="ECO:0007669"/>
    <property type="project" value="UniProtKB-EC"/>
</dbReference>
<keyword evidence="4" id="KW-0326">Glycosidase</keyword>
<dbReference type="EMBL" id="NXNG01000001">
    <property type="protein sequence ID" value="PWT28023.1"/>
    <property type="molecule type" value="Genomic_DNA"/>
</dbReference>
<feature type="compositionally biased region" description="Low complexity" evidence="5">
    <location>
        <begin position="40"/>
        <end position="66"/>
    </location>
</feature>
<feature type="region of interest" description="Disordered" evidence="5">
    <location>
        <begin position="30"/>
        <end position="66"/>
    </location>
</feature>
<reference evidence="8 9" key="1">
    <citation type="submission" date="2017-09" db="EMBL/GenBank/DDBJ databases">
        <title>High-quality draft genome sequence of Butyrivibrio fibrisolvens INBov1, isolated from cow rumen.</title>
        <authorList>
            <person name="Rodriguez Hernaez J."/>
            <person name="Rivarola M."/>
            <person name="Paniego N."/>
            <person name="Cravero S."/>
            <person name="Ceron Cucchi M."/>
            <person name="Martinez M.C."/>
        </authorList>
    </citation>
    <scope>NUCLEOTIDE SEQUENCE [LARGE SCALE GENOMIC DNA]</scope>
    <source>
        <strain evidence="8 9">INBov1</strain>
    </source>
</reference>
<dbReference type="PANTHER" id="PTHR34407">
    <property type="entry name" value="EXPRESSED PROTEIN"/>
    <property type="match status" value="1"/>
</dbReference>
<organism evidence="8 9">
    <name type="scientific">Butyrivibrio fibrisolvens</name>
    <dbReference type="NCBI Taxonomy" id="831"/>
    <lineage>
        <taxon>Bacteria</taxon>
        <taxon>Bacillati</taxon>
        <taxon>Bacillota</taxon>
        <taxon>Clostridia</taxon>
        <taxon>Lachnospirales</taxon>
        <taxon>Lachnospiraceae</taxon>
        <taxon>Butyrivibrio</taxon>
    </lineage>
</organism>
<dbReference type="InterPro" id="IPR001000">
    <property type="entry name" value="GH10_dom"/>
</dbReference>
<dbReference type="Gene3D" id="3.40.50.1110">
    <property type="entry name" value="SGNH hydrolase"/>
    <property type="match status" value="1"/>
</dbReference>
<evidence type="ECO:0000256" key="6">
    <source>
        <dbReference type="SAM" id="SignalP"/>
    </source>
</evidence>
<keyword evidence="9" id="KW-1185">Reference proteome</keyword>
<dbReference type="SMART" id="SM00633">
    <property type="entry name" value="Glyco_10"/>
    <property type="match status" value="1"/>
</dbReference>
<dbReference type="InterPro" id="IPR036514">
    <property type="entry name" value="SGNH_hydro_sf"/>
</dbReference>
<feature type="domain" description="GH10" evidence="7">
    <location>
        <begin position="470"/>
        <end position="808"/>
    </location>
</feature>
<feature type="chain" id="PRO_5038618012" description="Beta-xylanase" evidence="6">
    <location>
        <begin position="21"/>
        <end position="811"/>
    </location>
</feature>
<dbReference type="CDD" id="cd00229">
    <property type="entry name" value="SGNH_hydrolase"/>
    <property type="match status" value="1"/>
</dbReference>
<evidence type="ECO:0000256" key="2">
    <source>
        <dbReference type="ARBA" id="ARBA00023277"/>
    </source>
</evidence>
<evidence type="ECO:0000256" key="1">
    <source>
        <dbReference type="ARBA" id="ARBA00022801"/>
    </source>
</evidence>
<dbReference type="PRINTS" id="PR00134">
    <property type="entry name" value="GLHYDRLASE10"/>
</dbReference>
<comment type="caution">
    <text evidence="8">The sequence shown here is derived from an EMBL/GenBank/DDBJ whole genome shotgun (WGS) entry which is preliminary data.</text>
</comment>
<dbReference type="Proteomes" id="UP000245488">
    <property type="component" value="Chromosome"/>
</dbReference>
<feature type="signal peptide" evidence="6">
    <location>
        <begin position="1"/>
        <end position="20"/>
    </location>
</feature>
<evidence type="ECO:0000256" key="4">
    <source>
        <dbReference type="RuleBase" id="RU361174"/>
    </source>
</evidence>
<gene>
    <name evidence="8" type="ORF">CPT75_13355</name>
</gene>